<sequence>MDQYGAADYLGSDDFDAYMRTGNQQAGTSRSTPAQSEATLVEGSSTFEIRRATLQSQKESYERRIQELKEKIAQVDAELDALEEDPDQGPTTDFTTSNFTWTANFKRTMRSVFGIERFRFCQQGVCNANMSGRDIVCVMPTGGGKSLTYQLPAILQEGVTLVISPLISLITDQVIHLEEAGVQAIRLTSANTPAENLKGMNRLSALADSTSGSREDDIKLVYVTPEKVVKSPNLKSVLQRLADRNKLERIVIDEAHCVSQMGHDFRPDYAQLHILRQLYPHVPIMAVSATCPPKVLQDLLSILRLRKPVDGDRAPRTGTVYFKSPLYRKNLHYTILPKPASGKELLQSICNFITTKHPNDSGIIYCLSRKDAEEVAAKLQEMSCGIIKTGVYHAERKAWEKEGLHRSWREGKIKVVCATIAFGLGIDKGDVRFVIHHTMSKSVDGFYQESGRAGRDGKDAECILYFQPADFTDLCSLVQRDKEGVGKVMAMLKFAQNLDECRKVQFACYFQHASAVDISQWATDNEDALSRCGHCDNCKRKDGVLKQEITLQVWQLLQIVEAVERSGLQVTFRKLASFATGHKVQFSTNSRRGSERVTGLNLTTICDGRVRGSSSDVEYILGHLLIKEYLVLAFKQTAYQTNVYIRLGEKGRTYTILDQGGVQKQAHLKMYLTLLLPATPSPSLSNTKRKAKAIPSKPSKKARVAADNDSADADEDVEMEGPSHHTRSGETSTKGKGKARMEPEVEPESDDEIEILSSRLVTPPGAVSSHTTRCKAELTSRDEWSFSMRDKDSSDDEDEDEEEDMVRRPSRRITRKAPSSFVADNVLIISSSDEE</sequence>
<keyword evidence="2" id="KW-1185">Reference proteome</keyword>
<keyword evidence="1" id="KW-0547">Nucleotide-binding</keyword>
<gene>
    <name evidence="1" type="ORF">BDN72DRAFT_877649</name>
</gene>
<keyword evidence="1" id="KW-0347">Helicase</keyword>
<evidence type="ECO:0000313" key="1">
    <source>
        <dbReference type="EMBL" id="TFK70701.1"/>
    </source>
</evidence>
<dbReference type="EMBL" id="ML208309">
    <property type="protein sequence ID" value="TFK70701.1"/>
    <property type="molecule type" value="Genomic_DNA"/>
</dbReference>
<protein>
    <submittedName>
        <fullName evidence="1">ATP-dependent DNA helicase</fullName>
    </submittedName>
</protein>
<keyword evidence="1" id="KW-0378">Hydrolase</keyword>
<evidence type="ECO:0000313" key="2">
    <source>
        <dbReference type="Proteomes" id="UP000308600"/>
    </source>
</evidence>
<accession>A0ACD3AY42</accession>
<name>A0ACD3AY42_9AGAR</name>
<dbReference type="Proteomes" id="UP000308600">
    <property type="component" value="Unassembled WGS sequence"/>
</dbReference>
<keyword evidence="1" id="KW-0067">ATP-binding</keyword>
<organism evidence="1 2">
    <name type="scientific">Pluteus cervinus</name>
    <dbReference type="NCBI Taxonomy" id="181527"/>
    <lineage>
        <taxon>Eukaryota</taxon>
        <taxon>Fungi</taxon>
        <taxon>Dikarya</taxon>
        <taxon>Basidiomycota</taxon>
        <taxon>Agaricomycotina</taxon>
        <taxon>Agaricomycetes</taxon>
        <taxon>Agaricomycetidae</taxon>
        <taxon>Agaricales</taxon>
        <taxon>Pluteineae</taxon>
        <taxon>Pluteaceae</taxon>
        <taxon>Pluteus</taxon>
    </lineage>
</organism>
<proteinExistence type="predicted"/>
<reference evidence="1 2" key="1">
    <citation type="journal article" date="2019" name="Nat. Ecol. Evol.">
        <title>Megaphylogeny resolves global patterns of mushroom evolution.</title>
        <authorList>
            <person name="Varga T."/>
            <person name="Krizsan K."/>
            <person name="Foldi C."/>
            <person name="Dima B."/>
            <person name="Sanchez-Garcia M."/>
            <person name="Sanchez-Ramirez S."/>
            <person name="Szollosi G.J."/>
            <person name="Szarkandi J.G."/>
            <person name="Papp V."/>
            <person name="Albert L."/>
            <person name="Andreopoulos W."/>
            <person name="Angelini C."/>
            <person name="Antonin V."/>
            <person name="Barry K.W."/>
            <person name="Bougher N.L."/>
            <person name="Buchanan P."/>
            <person name="Buyck B."/>
            <person name="Bense V."/>
            <person name="Catcheside P."/>
            <person name="Chovatia M."/>
            <person name="Cooper J."/>
            <person name="Damon W."/>
            <person name="Desjardin D."/>
            <person name="Finy P."/>
            <person name="Geml J."/>
            <person name="Haridas S."/>
            <person name="Hughes K."/>
            <person name="Justo A."/>
            <person name="Karasinski D."/>
            <person name="Kautmanova I."/>
            <person name="Kiss B."/>
            <person name="Kocsube S."/>
            <person name="Kotiranta H."/>
            <person name="LaButti K.M."/>
            <person name="Lechner B.E."/>
            <person name="Liimatainen K."/>
            <person name="Lipzen A."/>
            <person name="Lukacs Z."/>
            <person name="Mihaltcheva S."/>
            <person name="Morgado L.N."/>
            <person name="Niskanen T."/>
            <person name="Noordeloos M.E."/>
            <person name="Ohm R.A."/>
            <person name="Ortiz-Santana B."/>
            <person name="Ovrebo C."/>
            <person name="Racz N."/>
            <person name="Riley R."/>
            <person name="Savchenko A."/>
            <person name="Shiryaev A."/>
            <person name="Soop K."/>
            <person name="Spirin V."/>
            <person name="Szebenyi C."/>
            <person name="Tomsovsky M."/>
            <person name="Tulloss R.E."/>
            <person name="Uehling J."/>
            <person name="Grigoriev I.V."/>
            <person name="Vagvolgyi C."/>
            <person name="Papp T."/>
            <person name="Martin F.M."/>
            <person name="Miettinen O."/>
            <person name="Hibbett D.S."/>
            <person name="Nagy L.G."/>
        </authorList>
    </citation>
    <scope>NUCLEOTIDE SEQUENCE [LARGE SCALE GENOMIC DNA]</scope>
    <source>
        <strain evidence="1 2">NL-1719</strain>
    </source>
</reference>